<name>A1CP39_ASPCL</name>
<dbReference type="OrthoDB" id="1859733at2759"/>
<reference evidence="2 3" key="1">
    <citation type="journal article" date="2008" name="PLoS Genet.">
        <title>Genomic islands in the pathogenic filamentous fungus Aspergillus fumigatus.</title>
        <authorList>
            <person name="Fedorova N.D."/>
            <person name="Khaldi N."/>
            <person name="Joardar V.S."/>
            <person name="Maiti R."/>
            <person name="Amedeo P."/>
            <person name="Anderson M.J."/>
            <person name="Crabtree J."/>
            <person name="Silva J.C."/>
            <person name="Badger J.H."/>
            <person name="Albarraq A."/>
            <person name="Angiuoli S."/>
            <person name="Bussey H."/>
            <person name="Bowyer P."/>
            <person name="Cotty P.J."/>
            <person name="Dyer P.S."/>
            <person name="Egan A."/>
            <person name="Galens K."/>
            <person name="Fraser-Liggett C.M."/>
            <person name="Haas B.J."/>
            <person name="Inman J.M."/>
            <person name="Kent R."/>
            <person name="Lemieux S."/>
            <person name="Malavazi I."/>
            <person name="Orvis J."/>
            <person name="Roemer T."/>
            <person name="Ronning C.M."/>
            <person name="Sundaram J.P."/>
            <person name="Sutton G."/>
            <person name="Turner G."/>
            <person name="Venter J.C."/>
            <person name="White O.R."/>
            <person name="Whitty B.R."/>
            <person name="Youngman P."/>
            <person name="Wolfe K.H."/>
            <person name="Goldman G.H."/>
            <person name="Wortman J.R."/>
            <person name="Jiang B."/>
            <person name="Denning D.W."/>
            <person name="Nierman W.C."/>
        </authorList>
    </citation>
    <scope>NUCLEOTIDE SEQUENCE [LARGE SCALE GENOMIC DNA]</scope>
    <source>
        <strain evidence="3">ATCC 1007 / CBS 513.65 / DSM 816 / NCTC 3887 / NRRL 1</strain>
    </source>
</reference>
<dbReference type="HOGENOM" id="CLU_067863_0_0_1"/>
<dbReference type="Pfam" id="PF11693">
    <property type="entry name" value="DUF2990"/>
    <property type="match status" value="1"/>
</dbReference>
<dbReference type="OMA" id="GQPPKTC"/>
<proteinExistence type="predicted"/>
<dbReference type="GeneID" id="4701252"/>
<feature type="chain" id="PRO_5002633069" evidence="1">
    <location>
        <begin position="18"/>
        <end position="251"/>
    </location>
</feature>
<evidence type="ECO:0000313" key="2">
    <source>
        <dbReference type="EMBL" id="EAW07410.1"/>
    </source>
</evidence>
<dbReference type="VEuPathDB" id="FungiDB:ACLA_021190"/>
<dbReference type="RefSeq" id="XP_001268836.1">
    <property type="nucleotide sequence ID" value="XM_001268835.1"/>
</dbReference>
<dbReference type="InterPro" id="IPR021851">
    <property type="entry name" value="DUF3455"/>
</dbReference>
<dbReference type="Proteomes" id="UP000006701">
    <property type="component" value="Unassembled WGS sequence"/>
</dbReference>
<dbReference type="PANTHER" id="PTHR35567">
    <property type="entry name" value="MALATE DEHYDROGENASE (AFU_ORTHOLOGUE AFUA_2G13800)"/>
    <property type="match status" value="1"/>
</dbReference>
<dbReference type="InterPro" id="IPR021706">
    <property type="entry name" value="DUF2990"/>
</dbReference>
<sequence length="251" mass="26921">MRPFILLSAWLTASAGAAPTLFDNTYDYSDELGEFYGRVSKYIDSAKDAFAASMSCDTSRIALPAFASGLPSPSSQKPLYVAVGRGTQNYTCATSTADSKPVAIGAVASLYNATCIAAKFPDMLAMLPNIVYKMQVPKNPWDPLPPANINLLGHHFFSGPVPVFNFDTTPSRQYGVAYTKKQAELPAPSNAVKGANGAVTWLYLSTINGTIGDYSSVYRVDTASGAPPKTCQNMPPVITVQYAANYYFFGK</sequence>
<dbReference type="Pfam" id="PF11937">
    <property type="entry name" value="DUF3455"/>
    <property type="match status" value="1"/>
</dbReference>
<evidence type="ECO:0000256" key="1">
    <source>
        <dbReference type="SAM" id="SignalP"/>
    </source>
</evidence>
<dbReference type="eggNOG" id="ENOG502S85Z">
    <property type="taxonomic scope" value="Eukaryota"/>
</dbReference>
<dbReference type="PANTHER" id="PTHR35567:SF1">
    <property type="entry name" value="CONSERVED FUNGAL PROTEIN (AFU_ORTHOLOGUE AFUA_1G14230)"/>
    <property type="match status" value="1"/>
</dbReference>
<dbReference type="KEGG" id="act:ACLA_021190"/>
<protein>
    <submittedName>
        <fullName evidence="2">Conserved fungal protein</fullName>
    </submittedName>
</protein>
<feature type="signal peptide" evidence="1">
    <location>
        <begin position="1"/>
        <end position="17"/>
    </location>
</feature>
<accession>A1CP39</accession>
<keyword evidence="3" id="KW-1185">Reference proteome</keyword>
<organism evidence="2 3">
    <name type="scientific">Aspergillus clavatus (strain ATCC 1007 / CBS 513.65 / DSM 816 / NCTC 3887 / NRRL 1 / QM 1276 / 107)</name>
    <dbReference type="NCBI Taxonomy" id="344612"/>
    <lineage>
        <taxon>Eukaryota</taxon>
        <taxon>Fungi</taxon>
        <taxon>Dikarya</taxon>
        <taxon>Ascomycota</taxon>
        <taxon>Pezizomycotina</taxon>
        <taxon>Eurotiomycetes</taxon>
        <taxon>Eurotiomycetidae</taxon>
        <taxon>Eurotiales</taxon>
        <taxon>Aspergillaceae</taxon>
        <taxon>Aspergillus</taxon>
        <taxon>Aspergillus subgen. Fumigati</taxon>
    </lineage>
</organism>
<dbReference type="EMBL" id="DS027059">
    <property type="protein sequence ID" value="EAW07410.1"/>
    <property type="molecule type" value="Genomic_DNA"/>
</dbReference>
<gene>
    <name evidence="2" type="ORF">ACLA_021190</name>
</gene>
<evidence type="ECO:0000313" key="3">
    <source>
        <dbReference type="Proteomes" id="UP000006701"/>
    </source>
</evidence>
<keyword evidence="1" id="KW-0732">Signal</keyword>
<dbReference type="AlphaFoldDB" id="A1CP39"/>